<dbReference type="AlphaFoldDB" id="A0A6P0E5Q9"/>
<dbReference type="InterPro" id="IPR014862">
    <property type="entry name" value="TrwC"/>
</dbReference>
<protein>
    <submittedName>
        <fullName evidence="2">Relaxase domain-containing protein</fullName>
    </submittedName>
</protein>
<proteinExistence type="predicted"/>
<accession>A0A6P0E5Q9</accession>
<gene>
    <name evidence="2" type="ORF">G3W61_20560</name>
</gene>
<dbReference type="NCBIfam" id="NF041492">
    <property type="entry name" value="MobF"/>
    <property type="match status" value="1"/>
</dbReference>
<dbReference type="Gene3D" id="3.40.50.300">
    <property type="entry name" value="P-loop containing nucleotide triphosphate hydrolases"/>
    <property type="match status" value="1"/>
</dbReference>
<comment type="caution">
    <text evidence="2">The sequence shown here is derived from an EMBL/GenBank/DDBJ whole genome shotgun (WGS) entry which is preliminary data.</text>
</comment>
<dbReference type="SUPFAM" id="SSF52540">
    <property type="entry name" value="P-loop containing nucleoside triphosphate hydrolases"/>
    <property type="match status" value="1"/>
</dbReference>
<dbReference type="Proteomes" id="UP000471082">
    <property type="component" value="Unassembled WGS sequence"/>
</dbReference>
<dbReference type="EMBL" id="JAAGYU010000157">
    <property type="protein sequence ID" value="NEL78608.1"/>
    <property type="molecule type" value="Genomic_DNA"/>
</dbReference>
<dbReference type="SUPFAM" id="SSF55464">
    <property type="entry name" value="Origin of replication-binding domain, RBD-like"/>
    <property type="match status" value="1"/>
</dbReference>
<dbReference type="InterPro" id="IPR027417">
    <property type="entry name" value="P-loop_NTPase"/>
</dbReference>
<dbReference type="Pfam" id="PF13604">
    <property type="entry name" value="AAA_30"/>
    <property type="match status" value="1"/>
</dbReference>
<evidence type="ECO:0000313" key="3">
    <source>
        <dbReference type="Proteomes" id="UP000471082"/>
    </source>
</evidence>
<evidence type="ECO:0000313" key="2">
    <source>
        <dbReference type="EMBL" id="NEL78608.1"/>
    </source>
</evidence>
<sequence length="585" mass="64061">MKLKNRGSVRGIANYLRQSAEYYAQAESAILPPAQWSGAIAEKLRLNEEGRDAEKDLANLLLGLDPNTGEKLVQNAGKENRRLGWDLTFSPEKAIDVAFITADSDEQKRILSVHNQAVNEALAFVQENLFARAGHNGTERKDSKGLCIRQVVHIDSREADAQLHTHNIIVNLALGDDGKLRSVEEKTLLQIEKAAGAFYRQRIAQGMKSLGYGVDRKAVLDADGRETGMVKTSINGISEAAEKALSTRSQQIKDEVEKSGISRDQAALKTRKNKAKDLDPSEVIAHCLNKLHSQGLLQFHNANELKNRRGLDLEHKTKEKILEELHAQESSFNYFKLVEKLANSGYEQPVQDAKTMIAEAIKDGSLIELKEQDRTRQFCSKAQWDMEAVIGNKALARKDDQSIRLAPERVAQAIAEHEQGQGFKLSPEQCQSVEFVACGTGGLAILSGQAGTGKTATAGAYIKAFEASGFKVYGSSSAQAATEKLEAEAGIESYNTTSLLSRLDSGKIKLDAKSVIVLDEAGMVGAKTFRRIQEHIDQAGGKLIAVGDALQLQPIESGSPFRVLIHDLGDAKLTEIRRQKGEVER</sequence>
<reference evidence="2 3" key="1">
    <citation type="submission" date="2019-11" db="EMBL/GenBank/DDBJ databases">
        <title>Genome-resolved metagenomics to study the prevalence of co-infection and intraspecific heterogeneity among plant pathogen metapopulations.</title>
        <authorList>
            <person name="Newberry E."/>
            <person name="Bhandari R."/>
            <person name="Kemble J."/>
            <person name="Sikora E."/>
            <person name="Potnis N."/>
        </authorList>
    </citation>
    <scope>NUCLEOTIDE SEQUENCE [LARGE SCALE GENOMIC DNA]</scope>
    <source>
        <strain evidence="2">Xp_Tom_Tuscaloosa_18b</strain>
    </source>
</reference>
<dbReference type="Pfam" id="PF08751">
    <property type="entry name" value="TrwC"/>
    <property type="match status" value="1"/>
</dbReference>
<evidence type="ECO:0000259" key="1">
    <source>
        <dbReference type="Pfam" id="PF08751"/>
    </source>
</evidence>
<name>A0A6P0E5Q9_XANPE</name>
<feature type="domain" description="TrwC relaxase" evidence="1">
    <location>
        <begin position="12"/>
        <end position="285"/>
    </location>
</feature>
<organism evidence="2 3">
    <name type="scientific">Xanthomonas perforans</name>
    <dbReference type="NCBI Taxonomy" id="442694"/>
    <lineage>
        <taxon>Bacteria</taxon>
        <taxon>Pseudomonadati</taxon>
        <taxon>Pseudomonadota</taxon>
        <taxon>Gammaproteobacteria</taxon>
        <taxon>Lysobacterales</taxon>
        <taxon>Lysobacteraceae</taxon>
        <taxon>Xanthomonas</taxon>
    </lineage>
</organism>